<feature type="transmembrane region" description="Helical" evidence="1">
    <location>
        <begin position="56"/>
        <end position="78"/>
    </location>
</feature>
<protein>
    <submittedName>
        <fullName evidence="2">Uncharacterized protein</fullName>
    </submittedName>
</protein>
<keyword evidence="1" id="KW-1133">Transmembrane helix</keyword>
<reference evidence="2 3" key="1">
    <citation type="submission" date="2016-10" db="EMBL/GenBank/DDBJ databases">
        <authorList>
            <person name="de Groot N.N."/>
        </authorList>
    </citation>
    <scope>NUCLEOTIDE SEQUENCE [LARGE SCALE GENOMIC DNA]</scope>
    <source>
        <strain evidence="2 3">CGMCC 1.3801</strain>
    </source>
</reference>
<dbReference type="AlphaFoldDB" id="A0A1G4W9I1"/>
<name>A0A1G4W9I1_9FLAO</name>
<dbReference type="InterPro" id="IPR048136">
    <property type="entry name" value="STM3941-like"/>
</dbReference>
<accession>A0A1G4W9I1</accession>
<keyword evidence="1" id="KW-0812">Transmembrane</keyword>
<dbReference type="NCBIfam" id="NF041635">
    <property type="entry name" value="STM3941_fam"/>
    <property type="match status" value="1"/>
</dbReference>
<sequence length="187" mass="21565">MKPRDVSGNNTKNAGKMNQTIVSYYFSRNTLIVFAVFLIAILFLFSFLAIIFSKFIWITILFLSVLSMLLFILIPPFIKSIISFNANQPALILSNENLTDNINHRILKWSEIKKISNYKSSKSANFIAINVNNPKLVAQKVKNPMQRFKMTLNKLIYGFSFSIQPNIIKCNNTELLNTLNEFHTKYK</sequence>
<gene>
    <name evidence="2" type="ORF">SAMN02927925_02760</name>
</gene>
<keyword evidence="1" id="KW-0472">Membrane</keyword>
<evidence type="ECO:0000313" key="3">
    <source>
        <dbReference type="Proteomes" id="UP000182124"/>
    </source>
</evidence>
<dbReference type="EMBL" id="FMTY01000011">
    <property type="protein sequence ID" value="SCX18963.1"/>
    <property type="molecule type" value="Genomic_DNA"/>
</dbReference>
<evidence type="ECO:0000313" key="2">
    <source>
        <dbReference type="EMBL" id="SCX18963.1"/>
    </source>
</evidence>
<evidence type="ECO:0000256" key="1">
    <source>
        <dbReference type="SAM" id="Phobius"/>
    </source>
</evidence>
<feature type="transmembrane region" description="Helical" evidence="1">
    <location>
        <begin position="31"/>
        <end position="50"/>
    </location>
</feature>
<organism evidence="2 3">
    <name type="scientific">Flavobacterium saliperosum</name>
    <dbReference type="NCBI Taxonomy" id="329186"/>
    <lineage>
        <taxon>Bacteria</taxon>
        <taxon>Pseudomonadati</taxon>
        <taxon>Bacteroidota</taxon>
        <taxon>Flavobacteriia</taxon>
        <taxon>Flavobacteriales</taxon>
        <taxon>Flavobacteriaceae</taxon>
        <taxon>Flavobacterium</taxon>
    </lineage>
</organism>
<dbReference type="Proteomes" id="UP000182124">
    <property type="component" value="Unassembled WGS sequence"/>
</dbReference>
<proteinExistence type="predicted"/>
<dbReference type="eggNOG" id="ENOG5030RF2">
    <property type="taxonomic scope" value="Bacteria"/>
</dbReference>
<dbReference type="RefSeq" id="WP_143000966.1">
    <property type="nucleotide sequence ID" value="NZ_FMTY01000011.1"/>
</dbReference>